<dbReference type="GO" id="GO:0008168">
    <property type="term" value="F:methyltransferase activity"/>
    <property type="evidence" value="ECO:0007669"/>
    <property type="project" value="UniProtKB-KW"/>
</dbReference>
<dbReference type="RefSeq" id="WP_168100189.1">
    <property type="nucleotide sequence ID" value="NZ_JAATEN010000002.1"/>
</dbReference>
<dbReference type="InterPro" id="IPR041698">
    <property type="entry name" value="Methyltransf_25"/>
</dbReference>
<dbReference type="Gene3D" id="3.40.50.150">
    <property type="entry name" value="Vaccinia Virus protein VP39"/>
    <property type="match status" value="1"/>
</dbReference>
<dbReference type="CDD" id="cd02440">
    <property type="entry name" value="AdoMet_MTases"/>
    <property type="match status" value="1"/>
</dbReference>
<organism evidence="2 3">
    <name type="scientific">Streptomyces zingiberis</name>
    <dbReference type="NCBI Taxonomy" id="2053010"/>
    <lineage>
        <taxon>Bacteria</taxon>
        <taxon>Bacillati</taxon>
        <taxon>Actinomycetota</taxon>
        <taxon>Actinomycetes</taxon>
        <taxon>Kitasatosporales</taxon>
        <taxon>Streptomycetaceae</taxon>
        <taxon>Streptomyces</taxon>
    </lineage>
</organism>
<dbReference type="InterPro" id="IPR029063">
    <property type="entry name" value="SAM-dependent_MTases_sf"/>
</dbReference>
<keyword evidence="3" id="KW-1185">Reference proteome</keyword>
<evidence type="ECO:0000313" key="3">
    <source>
        <dbReference type="Proteomes" id="UP000695264"/>
    </source>
</evidence>
<dbReference type="EMBL" id="JAATEN010000002">
    <property type="protein sequence ID" value="NJP99577.1"/>
    <property type="molecule type" value="Genomic_DNA"/>
</dbReference>
<dbReference type="Pfam" id="PF13649">
    <property type="entry name" value="Methyltransf_25"/>
    <property type="match status" value="1"/>
</dbReference>
<dbReference type="Proteomes" id="UP000695264">
    <property type="component" value="Unassembled WGS sequence"/>
</dbReference>
<dbReference type="GO" id="GO:0032259">
    <property type="term" value="P:methylation"/>
    <property type="evidence" value="ECO:0007669"/>
    <property type="project" value="UniProtKB-KW"/>
</dbReference>
<reference evidence="2 3" key="1">
    <citation type="submission" date="2020-03" db="EMBL/GenBank/DDBJ databases">
        <title>WGS of actinomycetes isolated from Thailand.</title>
        <authorList>
            <person name="Thawai C."/>
        </authorList>
    </citation>
    <scope>NUCLEOTIDE SEQUENCE [LARGE SCALE GENOMIC DNA]</scope>
    <source>
        <strain evidence="2 3">PLAI 1-29</strain>
    </source>
</reference>
<gene>
    <name evidence="2" type="ORF">HCK00_03220</name>
</gene>
<dbReference type="SUPFAM" id="SSF53335">
    <property type="entry name" value="S-adenosyl-L-methionine-dependent methyltransferases"/>
    <property type="match status" value="1"/>
</dbReference>
<sequence>MVVVAGTVGYGPAAEIFALQYESISFQEVHGEVLPLFPPPPARVADLGAGSGRDAAGLTALGYHVVAVEPTPELREIGQQLHAESPIRWIDDALPHLSGLHGPFDLILIVAVWMHLEPEEREAAMRRLRSLLAPRGRAVITLRHGPLPSGRRMFDVPISEVLSLGRAVGLDVTAVISQPDLQGRADVNWSVVVLQALPPQGAGVTGEWTAPFRRAGR</sequence>
<comment type="caution">
    <text evidence="2">The sequence shown here is derived from an EMBL/GenBank/DDBJ whole genome shotgun (WGS) entry which is preliminary data.</text>
</comment>
<name>A0ABX1BSZ6_9ACTN</name>
<evidence type="ECO:0000259" key="1">
    <source>
        <dbReference type="Pfam" id="PF13649"/>
    </source>
</evidence>
<protein>
    <submittedName>
        <fullName evidence="2">Class I SAM-dependent methyltransferase</fullName>
    </submittedName>
</protein>
<keyword evidence="2" id="KW-0489">Methyltransferase</keyword>
<evidence type="ECO:0000313" key="2">
    <source>
        <dbReference type="EMBL" id="NJP99577.1"/>
    </source>
</evidence>
<keyword evidence="2" id="KW-0808">Transferase</keyword>
<feature type="domain" description="Methyltransferase" evidence="1">
    <location>
        <begin position="44"/>
        <end position="136"/>
    </location>
</feature>
<accession>A0ABX1BSZ6</accession>
<proteinExistence type="predicted"/>